<reference evidence="1" key="1">
    <citation type="submission" date="2021-02" db="EMBL/GenBank/DDBJ databases">
        <authorList>
            <person name="Nowell W R."/>
        </authorList>
    </citation>
    <scope>NUCLEOTIDE SEQUENCE</scope>
</reference>
<keyword evidence="4" id="KW-1185">Reference proteome</keyword>
<sequence length="334" mass="38734">MAKFDSVIVVQRKLRAEFGINTPGLTCIKDTFERFCETGTVEDRERSGRPSSISEETIDKVSDALKDKPQSSVRSVATDCSIPPTTAHRIMTEYLALKPYKAQFVQQIYEEDLQDRVEMCKTLISMLEDSHMKENLFFSDVATFYVSGLVSKHNIRYWSETNRHVTIETVMNSPKLNVWCAMSKNKLLGPYFFEEDTVNGANYLLMLETFFIPEIRKLHKLRSAIFQQNGAPHFSIDVRRYLDDHFPGRWIGRGGSIRWAPRSSDLTPLDFFLWGHIKNNIYKTPIKDIVELKRRIETEIKSISKEILYNGFSNIWKRMNLCISVDGSHFEHLL</sequence>
<dbReference type="PANTHER" id="PTHR47326">
    <property type="entry name" value="TRANSPOSABLE ELEMENT TC3 TRANSPOSASE-LIKE PROTEIN"/>
    <property type="match status" value="1"/>
</dbReference>
<name>A0A816N7R2_9BILA</name>
<dbReference type="EMBL" id="CAJNRF010001654">
    <property type="protein sequence ID" value="CAF2020469.1"/>
    <property type="molecule type" value="Genomic_DNA"/>
</dbReference>
<gene>
    <name evidence="2" type="ORF">OVN521_LOCUS32416</name>
    <name evidence="1" type="ORF">WKI299_LOCUS5781</name>
</gene>
<comment type="caution">
    <text evidence="1">The sequence shown here is derived from an EMBL/GenBank/DDBJ whole genome shotgun (WGS) entry which is preliminary data.</text>
</comment>
<dbReference type="Proteomes" id="UP000663856">
    <property type="component" value="Unassembled WGS sequence"/>
</dbReference>
<dbReference type="PANTHER" id="PTHR47326:SF1">
    <property type="entry name" value="HTH PSQ-TYPE DOMAIN-CONTAINING PROTEIN"/>
    <property type="match status" value="1"/>
</dbReference>
<dbReference type="GO" id="GO:0003676">
    <property type="term" value="F:nucleic acid binding"/>
    <property type="evidence" value="ECO:0007669"/>
    <property type="project" value="InterPro"/>
</dbReference>
<dbReference type="InterPro" id="IPR036397">
    <property type="entry name" value="RNaseH_sf"/>
</dbReference>
<protein>
    <recommendedName>
        <fullName evidence="5">Transposase</fullName>
    </recommendedName>
</protein>
<dbReference type="Gene3D" id="3.30.420.10">
    <property type="entry name" value="Ribonuclease H-like superfamily/Ribonuclease H"/>
    <property type="match status" value="1"/>
</dbReference>
<evidence type="ECO:0000313" key="3">
    <source>
        <dbReference type="Proteomes" id="UP000663856"/>
    </source>
</evidence>
<dbReference type="Proteomes" id="UP000663866">
    <property type="component" value="Unassembled WGS sequence"/>
</dbReference>
<evidence type="ECO:0000313" key="4">
    <source>
        <dbReference type="Proteomes" id="UP000663866"/>
    </source>
</evidence>
<evidence type="ECO:0000313" key="1">
    <source>
        <dbReference type="EMBL" id="CAF2020469.1"/>
    </source>
</evidence>
<dbReference type="EMBL" id="CAJOBG010023959">
    <property type="protein sequence ID" value="CAF4334553.1"/>
    <property type="molecule type" value="Genomic_DNA"/>
</dbReference>
<evidence type="ECO:0008006" key="5">
    <source>
        <dbReference type="Google" id="ProtNLM"/>
    </source>
</evidence>
<dbReference type="AlphaFoldDB" id="A0A816N7R2"/>
<accession>A0A816N7R2</accession>
<organism evidence="1 3">
    <name type="scientific">Rotaria magnacalcarata</name>
    <dbReference type="NCBI Taxonomy" id="392030"/>
    <lineage>
        <taxon>Eukaryota</taxon>
        <taxon>Metazoa</taxon>
        <taxon>Spiralia</taxon>
        <taxon>Gnathifera</taxon>
        <taxon>Rotifera</taxon>
        <taxon>Eurotatoria</taxon>
        <taxon>Bdelloidea</taxon>
        <taxon>Philodinida</taxon>
        <taxon>Philodinidae</taxon>
        <taxon>Rotaria</taxon>
    </lineage>
</organism>
<proteinExistence type="predicted"/>
<evidence type="ECO:0000313" key="2">
    <source>
        <dbReference type="EMBL" id="CAF4334553.1"/>
    </source>
</evidence>